<reference evidence="6 8" key="2">
    <citation type="journal article" date="2013" name="Nature">
        <title>Insights into bilaterian evolution from three spiralian genomes.</title>
        <authorList>
            <person name="Simakov O."/>
            <person name="Marletaz F."/>
            <person name="Cho S.J."/>
            <person name="Edsinger-Gonzales E."/>
            <person name="Havlak P."/>
            <person name="Hellsten U."/>
            <person name="Kuo D.H."/>
            <person name="Larsson T."/>
            <person name="Lv J."/>
            <person name="Arendt D."/>
            <person name="Savage R."/>
            <person name="Osoegawa K."/>
            <person name="de Jong P."/>
            <person name="Grimwood J."/>
            <person name="Chapman J.A."/>
            <person name="Shapiro H."/>
            <person name="Aerts A."/>
            <person name="Otillar R.P."/>
            <person name="Terry A.Y."/>
            <person name="Boore J.L."/>
            <person name="Grigoriev I.V."/>
            <person name="Lindberg D.R."/>
            <person name="Seaver E.C."/>
            <person name="Weisblat D.A."/>
            <person name="Putnam N.H."/>
            <person name="Rokhsar D.S."/>
        </authorList>
    </citation>
    <scope>NUCLEOTIDE SEQUENCE</scope>
    <source>
        <strain evidence="6 8">I ESC-2004</strain>
    </source>
</reference>
<dbReference type="SMART" id="SM00328">
    <property type="entry name" value="BPI1"/>
    <property type="match status" value="1"/>
</dbReference>
<evidence type="ECO:0008006" key="9">
    <source>
        <dbReference type="Google" id="ProtNLM"/>
    </source>
</evidence>
<dbReference type="OrthoDB" id="10255543at2759"/>
<dbReference type="Proteomes" id="UP000014760">
    <property type="component" value="Unassembled WGS sequence"/>
</dbReference>
<dbReference type="GO" id="GO:0008289">
    <property type="term" value="F:lipid binding"/>
    <property type="evidence" value="ECO:0007669"/>
    <property type="project" value="InterPro"/>
</dbReference>
<name>R7UVP5_CAPTE</name>
<dbReference type="EnsemblMetazoa" id="CapteT219622">
    <property type="protein sequence ID" value="CapteP219622"/>
    <property type="gene ID" value="CapteG219622"/>
</dbReference>
<keyword evidence="3" id="KW-0732">Signal</keyword>
<sequence>MNGPIVFCLLTFGANFCLALVTVAPETTTENDQFDDPRLRPGVRARVTQHGMDLVARLVTDGLMQVVPGIDIPDITASAAGSTIKIHNMHIKEFSRPTSSVNTNKGKGFFWNTRDVQMVLEADFELKASLTFFTVTKRGTITARASDLVFTLLMDIGRDSEGRMLPYNYDCNAYGSNIDISFEGGLSSIFNFVFRAFRGQIKDAIKAQICAKAEEEITNQLIPAIYAMPVTVTVDDDFVVDYRLVKFPTYADDYFEFHVKVDIKFPRDTSKYCIIEQGAVFLKENITEPGFWPPQIPAFANDTERMVYIYVTDYVMNSGFTAAFKNGKLAIDITENMIPGEMKQFLSTSCSMVSLCIGAVFPQLEEMFPNQKTEMDVFATEAPVGRIDGNEISLQAKGEAQFYVAPSGVRANLFTINMTISARVGVSIVGNRIVFDVVSLLPEVDIKETNIGEVGSGFLFETVLRIVMRQFVMPKVVELGRQGILLPQVPNLNFTNSEIISHVAENIFIIATDVDYTIPEGFVLGPSTGQQTGA</sequence>
<dbReference type="Gene3D" id="3.15.10.10">
    <property type="entry name" value="Bactericidal permeability-increasing protein, domain 1"/>
    <property type="match status" value="1"/>
</dbReference>
<dbReference type="OMA" id="TEPPMIN"/>
<dbReference type="Pfam" id="PF01273">
    <property type="entry name" value="LBP_BPI_CETP"/>
    <property type="match status" value="1"/>
</dbReference>
<evidence type="ECO:0000256" key="3">
    <source>
        <dbReference type="SAM" id="SignalP"/>
    </source>
</evidence>
<evidence type="ECO:0000256" key="1">
    <source>
        <dbReference type="ARBA" id="ARBA00007292"/>
    </source>
</evidence>
<evidence type="ECO:0000256" key="2">
    <source>
        <dbReference type="ARBA" id="ARBA00023157"/>
    </source>
</evidence>
<keyword evidence="2" id="KW-1015">Disulfide bond</keyword>
<dbReference type="InterPro" id="IPR032942">
    <property type="entry name" value="BPI/LBP/Plunc"/>
</dbReference>
<dbReference type="SUPFAM" id="SSF55394">
    <property type="entry name" value="Bactericidal permeability-increasing protein, BPI"/>
    <property type="match status" value="2"/>
</dbReference>
<dbReference type="Pfam" id="PF02886">
    <property type="entry name" value="LBP_BPI_CETP_C"/>
    <property type="match status" value="1"/>
</dbReference>
<dbReference type="EMBL" id="KB299425">
    <property type="protein sequence ID" value="ELU08017.1"/>
    <property type="molecule type" value="Genomic_DNA"/>
</dbReference>
<dbReference type="STRING" id="283909.R7UVP5"/>
<feature type="chain" id="PRO_5008788435" description="Lipid-binding serum glycoprotein C-terminal domain-containing protein" evidence="3">
    <location>
        <begin position="20"/>
        <end position="534"/>
    </location>
</feature>
<dbReference type="PANTHER" id="PTHR10504">
    <property type="entry name" value="BACTERICIDAL PERMEABILITY-INCREASING BPI PROTEIN-RELATED"/>
    <property type="match status" value="1"/>
</dbReference>
<feature type="domain" description="Lipid-binding serum glycoprotein N-terminal" evidence="4">
    <location>
        <begin position="46"/>
        <end position="269"/>
    </location>
</feature>
<organism evidence="6">
    <name type="scientific">Capitella teleta</name>
    <name type="common">Polychaete worm</name>
    <dbReference type="NCBI Taxonomy" id="283909"/>
    <lineage>
        <taxon>Eukaryota</taxon>
        <taxon>Metazoa</taxon>
        <taxon>Spiralia</taxon>
        <taxon>Lophotrochozoa</taxon>
        <taxon>Annelida</taxon>
        <taxon>Polychaeta</taxon>
        <taxon>Sedentaria</taxon>
        <taxon>Scolecida</taxon>
        <taxon>Capitellidae</taxon>
        <taxon>Capitella</taxon>
    </lineage>
</organism>
<reference evidence="8" key="1">
    <citation type="submission" date="2012-12" db="EMBL/GenBank/DDBJ databases">
        <authorList>
            <person name="Hellsten U."/>
            <person name="Grimwood J."/>
            <person name="Chapman J.A."/>
            <person name="Shapiro H."/>
            <person name="Aerts A."/>
            <person name="Otillar R.P."/>
            <person name="Terry A.Y."/>
            <person name="Boore J.L."/>
            <person name="Simakov O."/>
            <person name="Marletaz F."/>
            <person name="Cho S.-J."/>
            <person name="Edsinger-Gonzales E."/>
            <person name="Havlak P."/>
            <person name="Kuo D.-H."/>
            <person name="Larsson T."/>
            <person name="Lv J."/>
            <person name="Arendt D."/>
            <person name="Savage R."/>
            <person name="Osoegawa K."/>
            <person name="de Jong P."/>
            <person name="Lindberg D.R."/>
            <person name="Seaver E.C."/>
            <person name="Weisblat D.A."/>
            <person name="Putnam N.H."/>
            <person name="Grigoriev I.V."/>
            <person name="Rokhsar D.S."/>
        </authorList>
    </citation>
    <scope>NUCLEOTIDE SEQUENCE</scope>
    <source>
        <strain evidence="8">I ESC-2004</strain>
    </source>
</reference>
<proteinExistence type="inferred from homology"/>
<dbReference type="PANTHER" id="PTHR10504:SF131">
    <property type="entry name" value="BPI2 DOMAIN-CONTAINING PROTEIN"/>
    <property type="match status" value="1"/>
</dbReference>
<evidence type="ECO:0000313" key="6">
    <source>
        <dbReference type="EMBL" id="ELU08017.1"/>
    </source>
</evidence>
<dbReference type="AlphaFoldDB" id="R7UVP5"/>
<keyword evidence="8" id="KW-1185">Reference proteome</keyword>
<dbReference type="SMART" id="SM00329">
    <property type="entry name" value="BPI2"/>
    <property type="match status" value="1"/>
</dbReference>
<gene>
    <name evidence="6" type="ORF">CAPTEDRAFT_219622</name>
</gene>
<reference evidence="7" key="3">
    <citation type="submission" date="2015-06" db="UniProtKB">
        <authorList>
            <consortium name="EnsemblMetazoa"/>
        </authorList>
    </citation>
    <scope>IDENTIFICATION</scope>
</reference>
<evidence type="ECO:0000313" key="7">
    <source>
        <dbReference type="EnsemblMetazoa" id="CapteP219622"/>
    </source>
</evidence>
<dbReference type="InterPro" id="IPR017942">
    <property type="entry name" value="Lipid-bd_serum_glycop_N"/>
</dbReference>
<evidence type="ECO:0000259" key="5">
    <source>
        <dbReference type="SMART" id="SM00329"/>
    </source>
</evidence>
<dbReference type="EMBL" id="AMQN01006874">
    <property type="status" value="NOT_ANNOTATED_CDS"/>
    <property type="molecule type" value="Genomic_DNA"/>
</dbReference>
<feature type="domain" description="Lipid-binding serum glycoprotein C-terminal" evidence="5">
    <location>
        <begin position="301"/>
        <end position="511"/>
    </location>
</feature>
<comment type="similarity">
    <text evidence="1">Belongs to the BPI/LBP/Plunc superfamily. BPI/LBP family.</text>
</comment>
<dbReference type="HOGENOM" id="CLU_510239_0_0_1"/>
<evidence type="ECO:0000259" key="4">
    <source>
        <dbReference type="SMART" id="SM00328"/>
    </source>
</evidence>
<dbReference type="GO" id="GO:0005615">
    <property type="term" value="C:extracellular space"/>
    <property type="evidence" value="ECO:0007669"/>
    <property type="project" value="TreeGrafter"/>
</dbReference>
<dbReference type="InterPro" id="IPR001124">
    <property type="entry name" value="Lipid-bd_serum_glycop_C"/>
</dbReference>
<dbReference type="Gene3D" id="3.15.20.10">
    <property type="entry name" value="Bactericidal permeability-increasing protein, domain 2"/>
    <property type="match status" value="1"/>
</dbReference>
<feature type="signal peptide" evidence="3">
    <location>
        <begin position="1"/>
        <end position="19"/>
    </location>
</feature>
<evidence type="ECO:0000313" key="8">
    <source>
        <dbReference type="Proteomes" id="UP000014760"/>
    </source>
</evidence>
<dbReference type="InterPro" id="IPR017943">
    <property type="entry name" value="Bactericidal_perm-incr_a/b_dom"/>
</dbReference>
<protein>
    <recommendedName>
        <fullName evidence="9">Lipid-binding serum glycoprotein C-terminal domain-containing protein</fullName>
    </recommendedName>
</protein>
<accession>R7UVP5</accession>